<feature type="compositionally biased region" description="Polar residues" evidence="1">
    <location>
        <begin position="913"/>
        <end position="934"/>
    </location>
</feature>
<feature type="compositionally biased region" description="Basic and acidic residues" evidence="1">
    <location>
        <begin position="318"/>
        <end position="327"/>
    </location>
</feature>
<dbReference type="Proteomes" id="UP000717328">
    <property type="component" value="Unassembled WGS sequence"/>
</dbReference>
<dbReference type="OrthoDB" id="2554322at2759"/>
<evidence type="ECO:0000256" key="1">
    <source>
        <dbReference type="SAM" id="MobiDB-lite"/>
    </source>
</evidence>
<feature type="compositionally biased region" description="Polar residues" evidence="1">
    <location>
        <begin position="1335"/>
        <end position="1351"/>
    </location>
</feature>
<feature type="compositionally biased region" description="Basic residues" evidence="1">
    <location>
        <begin position="288"/>
        <end position="298"/>
    </location>
</feature>
<feature type="compositionally biased region" description="Low complexity" evidence="1">
    <location>
        <begin position="400"/>
        <end position="422"/>
    </location>
</feature>
<feature type="region of interest" description="Disordered" evidence="1">
    <location>
        <begin position="711"/>
        <end position="730"/>
    </location>
</feature>
<feature type="region of interest" description="Disordered" evidence="1">
    <location>
        <begin position="1255"/>
        <end position="1385"/>
    </location>
</feature>
<feature type="compositionally biased region" description="Polar residues" evidence="1">
    <location>
        <begin position="335"/>
        <end position="345"/>
    </location>
</feature>
<feature type="compositionally biased region" description="Basic and acidic residues" evidence="1">
    <location>
        <begin position="180"/>
        <end position="190"/>
    </location>
</feature>
<feature type="region of interest" description="Disordered" evidence="1">
    <location>
        <begin position="817"/>
        <end position="875"/>
    </location>
</feature>
<keyword evidence="3" id="KW-1185">Reference proteome</keyword>
<organism evidence="2 3">
    <name type="scientific">Sphagnurus paluster</name>
    <dbReference type="NCBI Taxonomy" id="117069"/>
    <lineage>
        <taxon>Eukaryota</taxon>
        <taxon>Fungi</taxon>
        <taxon>Dikarya</taxon>
        <taxon>Basidiomycota</taxon>
        <taxon>Agaricomycotina</taxon>
        <taxon>Agaricomycetes</taxon>
        <taxon>Agaricomycetidae</taxon>
        <taxon>Agaricales</taxon>
        <taxon>Tricholomatineae</taxon>
        <taxon>Lyophyllaceae</taxon>
        <taxon>Sphagnurus</taxon>
    </lineage>
</organism>
<feature type="compositionally biased region" description="Low complexity" evidence="1">
    <location>
        <begin position="1103"/>
        <end position="1120"/>
    </location>
</feature>
<feature type="region of interest" description="Disordered" evidence="1">
    <location>
        <begin position="542"/>
        <end position="566"/>
    </location>
</feature>
<feature type="region of interest" description="Disordered" evidence="1">
    <location>
        <begin position="69"/>
        <end position="522"/>
    </location>
</feature>
<feature type="region of interest" description="Disordered" evidence="1">
    <location>
        <begin position="608"/>
        <end position="671"/>
    </location>
</feature>
<evidence type="ECO:0000313" key="3">
    <source>
        <dbReference type="Proteomes" id="UP000717328"/>
    </source>
</evidence>
<feature type="compositionally biased region" description="Acidic residues" evidence="1">
    <location>
        <begin position="1231"/>
        <end position="1241"/>
    </location>
</feature>
<evidence type="ECO:0000313" key="2">
    <source>
        <dbReference type="EMBL" id="KAG5636787.1"/>
    </source>
</evidence>
<feature type="compositionally biased region" description="Polar residues" evidence="1">
    <location>
        <begin position="817"/>
        <end position="833"/>
    </location>
</feature>
<reference evidence="2" key="1">
    <citation type="submission" date="2021-02" db="EMBL/GenBank/DDBJ databases">
        <authorList>
            <person name="Nieuwenhuis M."/>
            <person name="Van De Peppel L.J.J."/>
        </authorList>
    </citation>
    <scope>NUCLEOTIDE SEQUENCE</scope>
    <source>
        <strain evidence="2">D49</strain>
    </source>
</reference>
<feature type="region of interest" description="Disordered" evidence="1">
    <location>
        <begin position="913"/>
        <end position="981"/>
    </location>
</feature>
<feature type="compositionally biased region" description="Low complexity" evidence="1">
    <location>
        <begin position="219"/>
        <end position="262"/>
    </location>
</feature>
<feature type="compositionally biased region" description="Polar residues" evidence="1">
    <location>
        <begin position="1205"/>
        <end position="1230"/>
    </location>
</feature>
<feature type="compositionally biased region" description="Basic and acidic residues" evidence="1">
    <location>
        <begin position="542"/>
        <end position="563"/>
    </location>
</feature>
<feature type="compositionally biased region" description="Pro residues" evidence="1">
    <location>
        <begin position="209"/>
        <end position="218"/>
    </location>
</feature>
<accession>A0A9P7FXA5</accession>
<proteinExistence type="predicted"/>
<reference evidence="2" key="2">
    <citation type="submission" date="2021-10" db="EMBL/GenBank/DDBJ databases">
        <title>Phylogenomics reveals ancestral predisposition of the termite-cultivated fungus Termitomyces towards a domesticated lifestyle.</title>
        <authorList>
            <person name="Auxier B."/>
            <person name="Grum-Grzhimaylo A."/>
            <person name="Cardenas M.E."/>
            <person name="Lodge J.D."/>
            <person name="Laessoe T."/>
            <person name="Pedersen O."/>
            <person name="Smith M.E."/>
            <person name="Kuyper T.W."/>
            <person name="Franco-Molano E.A."/>
            <person name="Baroni T.J."/>
            <person name="Aanen D.K."/>
        </authorList>
    </citation>
    <scope>NUCLEOTIDE SEQUENCE</scope>
    <source>
        <strain evidence="2">D49</strain>
    </source>
</reference>
<feature type="region of interest" description="Disordered" evidence="1">
    <location>
        <begin position="1204"/>
        <end position="1241"/>
    </location>
</feature>
<sequence length="1423" mass="153893">MAHDGLSAVPSENWDDDFEFQARNTATSAHANRDAHRMSIASSDWDHEDENDHPTISTILEDKKNILHLPTEWIEPGPSTPRRNNPQAENWDDDFEDSPVRRGGKDKSPPRMRRLQTQQPRPESWDEEFEEKAFPSPPRKEKASRRGVREDWNEESEGTPRKAGASSEGQVHDDDPDFGYVERDEEDRTVTARSRRAALSRLGPSGRITPPPPVPALPLPFILPTNTSPTTSPFPRSPTSSVFSVPTTRPPSSSAFTVTSTTHLRRTTSRSSSGLERLPPSPPIHRERERRRLRKKSRPQGPGIELALMGGESGYDTGGDRDEENRPRTPPPILPTQNVPATPSGTSGGALLSRIGSVKKWGVRRKRGSTTPAEVVALGKLESLPQPRRPFDDLNMTPRPHSQASMSSVPSSSGSSNAPRSAHAATNSKRVSSPQGGTWFFRTASSSHGLPRGSASDISLPIQAPQPQTPKKRGEEQASTPSKLMKRKSLGFVQLRLGLGGHGDDLSEKDRQRARELEREKERERYAGLGLGRVGAAEKDKDVFVAEEREGSSKEKDKEKEGSRSFMGSVRRISLANKHKRSKSGISLANVATRLDVVSLGVGLRDETVTPTPKSVAAANAQAEDYGATPTKASQVQSQTPTLLPPIELQPPSPPRVRPSGQREENKSGRPMVVTAESMLSPMSSTSTVSSVASPASPVRRVLGSSPQAASLGRSTIAPPHTVIEGPAPAVIGGGGGAMRRSSLGDLKIPERISQAQVGLRRDMERVREFAAGVERKSFETLVLRSTKITVELKELQITYEGLVGEVQAILDAHAYSHSQQQQRQPRATSPSFFANFPRPTSRNRSNTNPSASTTSLSATQSPPSSAPSSSNTNVTASQLAYKQLASAYYTISSKYRISWECAELLIELGSTSGERGPPTSVSAPVMPTSSMDTGTRRSMGRERAITLGGGEESKPPTPIPGQASSMSTMSSGMSGKSSWRASTGKHDLSYRQLVLLKEILTTGDAAGAAAADERSIPEEAVSVNRDWRWGKDPTSSTITLPSEDSSMMGGDGSGSADPEKEAKLKKKRRASRLGMTGLRDMLRSLKRSQTNVLANPLPLPLPSAALNSSTSLSTTDNSSMDSHRYPHARVAPTQRRRSKTSSGPESASVRVGRPTTPYSPSSLSSKPSPGRPSLASIFRIGQKGKPASPELPPEFREHNHYRQHNQSQTQVHNNASRSRSVSRQESNNTGEEEEDWDRMDDASDMDAAARMLGIDGSATVRGKSRKGRSPYLQDAYAPSLPSLSRPITPKRTASGSQSSIWGGEGSGSGSGTPPMPQHIRSTRLSNVEEHANTGEKSSGTSQPRPSSRGSQFRAAISRPPVMKNGSVRSMPPQSMATALPDPTLAMTPENIRPLLENAREVQARLMECIAEMQALLAAYLHP</sequence>
<feature type="compositionally biased region" description="Polar residues" evidence="1">
    <location>
        <begin position="1034"/>
        <end position="1044"/>
    </location>
</feature>
<feature type="compositionally biased region" description="Polar residues" evidence="1">
    <location>
        <begin position="631"/>
        <end position="642"/>
    </location>
</feature>
<feature type="region of interest" description="Disordered" evidence="1">
    <location>
        <begin position="1027"/>
        <end position="1078"/>
    </location>
</feature>
<protein>
    <submittedName>
        <fullName evidence="2">Uncharacterized protein</fullName>
    </submittedName>
</protein>
<feature type="compositionally biased region" description="Basic and acidic residues" evidence="1">
    <location>
        <begin position="502"/>
        <end position="522"/>
    </location>
</feature>
<dbReference type="EMBL" id="JABCKI010005893">
    <property type="protein sequence ID" value="KAG5636787.1"/>
    <property type="molecule type" value="Genomic_DNA"/>
</dbReference>
<feature type="region of interest" description="Disordered" evidence="1">
    <location>
        <begin position="1095"/>
        <end position="1176"/>
    </location>
</feature>
<comment type="caution">
    <text evidence="2">The sequence shown here is derived from an EMBL/GenBank/DDBJ whole genome shotgun (WGS) entry which is preliminary data.</text>
</comment>
<feature type="compositionally biased region" description="Basic and acidic residues" evidence="1">
    <location>
        <begin position="98"/>
        <end position="109"/>
    </location>
</feature>
<feature type="compositionally biased region" description="Low complexity" evidence="1">
    <location>
        <begin position="1154"/>
        <end position="1175"/>
    </location>
</feature>
<gene>
    <name evidence="2" type="ORF">H0H81_006840</name>
</gene>
<feature type="region of interest" description="Disordered" evidence="1">
    <location>
        <begin position="25"/>
        <end position="56"/>
    </location>
</feature>
<feature type="compositionally biased region" description="Pro residues" evidence="1">
    <location>
        <begin position="648"/>
        <end position="657"/>
    </location>
</feature>
<feature type="compositionally biased region" description="Low complexity" evidence="1">
    <location>
        <begin position="838"/>
        <end position="875"/>
    </location>
</feature>
<name>A0A9P7FXA5_9AGAR</name>
<feature type="compositionally biased region" description="Low complexity" evidence="1">
    <location>
        <begin position="965"/>
        <end position="979"/>
    </location>
</feature>
<feature type="compositionally biased region" description="Polar residues" evidence="1">
    <location>
        <begin position="424"/>
        <end position="436"/>
    </location>
</feature>